<reference evidence="1 2" key="1">
    <citation type="journal article" date="2019" name="Int. J. Syst. Evol. Microbiol.">
        <title>The Global Catalogue of Microorganisms (GCM) 10K type strain sequencing project: providing services to taxonomists for standard genome sequencing and annotation.</title>
        <authorList>
            <consortium name="The Broad Institute Genomics Platform"/>
            <consortium name="The Broad Institute Genome Sequencing Center for Infectious Disease"/>
            <person name="Wu L."/>
            <person name="Ma J."/>
        </authorList>
    </citation>
    <scope>NUCLEOTIDE SEQUENCE [LARGE SCALE GENOMIC DNA]</scope>
    <source>
        <strain evidence="1 2">JCM 14549</strain>
    </source>
</reference>
<evidence type="ECO:0000313" key="1">
    <source>
        <dbReference type="EMBL" id="GAA2043626.1"/>
    </source>
</evidence>
<organism evidence="1 2">
    <name type="scientific">Streptomyces cheonanensis</name>
    <dbReference type="NCBI Taxonomy" id="312720"/>
    <lineage>
        <taxon>Bacteria</taxon>
        <taxon>Bacillati</taxon>
        <taxon>Actinomycetota</taxon>
        <taxon>Actinomycetes</taxon>
        <taxon>Kitasatosporales</taxon>
        <taxon>Streptomycetaceae</taxon>
        <taxon>Streptomyces</taxon>
    </lineage>
</organism>
<dbReference type="Proteomes" id="UP001403094">
    <property type="component" value="Unassembled WGS sequence"/>
</dbReference>
<evidence type="ECO:0008006" key="3">
    <source>
        <dbReference type="Google" id="ProtNLM"/>
    </source>
</evidence>
<sequence length="175" mass="18082">MVLGVSVSVLGLGGLWLAERHYRDGLDVSPPIGTVEPPGFTVPPEVPRAAFEQRADVIEAGRPEAAVPYEGDGGTALLPVDEVFAFTPDPSMLYVGFRDGGCGGRSGPWLRETDHLVIVGAWSLPGPVPGAGTATDSGACAAEEAVGFAVLRTPLGDRPVIDAVTGRELRVAPQA</sequence>
<accession>A0ABN2UUC7</accession>
<gene>
    <name evidence="1" type="ORF">GCM10009757_08410</name>
</gene>
<keyword evidence="2" id="KW-1185">Reference proteome</keyword>
<dbReference type="EMBL" id="BAAANQ010000001">
    <property type="protein sequence ID" value="GAA2043626.1"/>
    <property type="molecule type" value="Genomic_DNA"/>
</dbReference>
<proteinExistence type="predicted"/>
<protein>
    <recommendedName>
        <fullName evidence="3">Secreted protein</fullName>
    </recommendedName>
</protein>
<evidence type="ECO:0000313" key="2">
    <source>
        <dbReference type="Proteomes" id="UP001403094"/>
    </source>
</evidence>
<comment type="caution">
    <text evidence="1">The sequence shown here is derived from an EMBL/GenBank/DDBJ whole genome shotgun (WGS) entry which is preliminary data.</text>
</comment>
<name>A0ABN2UUC7_9ACTN</name>